<dbReference type="EMBL" id="WQLA01000001">
    <property type="protein sequence ID" value="MVN89964.1"/>
    <property type="molecule type" value="Genomic_DNA"/>
</dbReference>
<proteinExistence type="predicted"/>
<dbReference type="InterPro" id="IPR024213">
    <property type="entry name" value="DUF3822"/>
</dbReference>
<dbReference type="OrthoDB" id="765136at2"/>
<comment type="caution">
    <text evidence="1">The sequence shown here is derived from an EMBL/GenBank/DDBJ whole genome shotgun (WGS) entry which is preliminary data.</text>
</comment>
<organism evidence="1 2">
    <name type="scientific">Mucilaginibacter aquatilis</name>
    <dbReference type="NCBI Taxonomy" id="1517760"/>
    <lineage>
        <taxon>Bacteria</taxon>
        <taxon>Pseudomonadati</taxon>
        <taxon>Bacteroidota</taxon>
        <taxon>Sphingobacteriia</taxon>
        <taxon>Sphingobacteriales</taxon>
        <taxon>Sphingobacteriaceae</taxon>
        <taxon>Mucilaginibacter</taxon>
    </lineage>
</organism>
<accession>A0A6I4IPV1</accession>
<evidence type="ECO:0000313" key="2">
    <source>
        <dbReference type="Proteomes" id="UP000434850"/>
    </source>
</evidence>
<sequence length="271" mass="30274">MNDSLYHYIDPQFNYTQVGNYTLLLQLSETTFSLAVTHGDKLMVWRHDSPLAELIQPGEVQEVLNFNYANVVTGIKSAAFTLVPQGLLNEETTIDAARLLDVKPEDTVFSQPLDDSNDVIFKATPSVTQAIQRFGNERVVFGASGWLQAIASSQPSSYHLYINIYHQQFDVAYFRQGKLQLFNTFDFTHEDELAYYTAFVCQQLKLDMSTVSVVLSGSIAHNDMRYHTILAGIFKTVELNNTSVVQQTGSLPVHQFLSLTALSLCASLADA</sequence>
<dbReference type="Pfam" id="PF12864">
    <property type="entry name" value="DUF3822"/>
    <property type="match status" value="1"/>
</dbReference>
<dbReference type="AlphaFoldDB" id="A0A6I4IPV1"/>
<dbReference type="Proteomes" id="UP000434850">
    <property type="component" value="Unassembled WGS sequence"/>
</dbReference>
<reference evidence="1 2" key="1">
    <citation type="submission" date="2019-12" db="EMBL/GenBank/DDBJ databases">
        <title>Mucilaginibacter sp. HME9299 genome sequencing and assembly.</title>
        <authorList>
            <person name="Kang H."/>
            <person name="Kim H."/>
            <person name="Joh K."/>
        </authorList>
    </citation>
    <scope>NUCLEOTIDE SEQUENCE [LARGE SCALE GENOMIC DNA]</scope>
    <source>
        <strain evidence="1 2">HME9299</strain>
    </source>
</reference>
<name>A0A6I4IPV1_9SPHI</name>
<dbReference type="Gene3D" id="3.30.420.250">
    <property type="match status" value="1"/>
</dbReference>
<keyword evidence="2" id="KW-1185">Reference proteome</keyword>
<protein>
    <submittedName>
        <fullName evidence="1">DUF3822 family protein</fullName>
    </submittedName>
</protein>
<evidence type="ECO:0000313" key="1">
    <source>
        <dbReference type="EMBL" id="MVN89964.1"/>
    </source>
</evidence>
<dbReference type="RefSeq" id="WP_157539749.1">
    <property type="nucleotide sequence ID" value="NZ_WQLA01000001.1"/>
</dbReference>
<dbReference type="CDD" id="cd24013">
    <property type="entry name" value="ASKHA_ATPase_BT3980-like"/>
    <property type="match status" value="1"/>
</dbReference>
<gene>
    <name evidence="1" type="ORF">GO816_02390</name>
</gene>
<dbReference type="Gene3D" id="3.30.420.260">
    <property type="match status" value="1"/>
</dbReference>